<proteinExistence type="inferred from homology"/>
<dbReference type="WBParaSite" id="jg4465">
    <property type="protein sequence ID" value="jg4465"/>
    <property type="gene ID" value="jg4465"/>
</dbReference>
<dbReference type="Pfam" id="PF03941">
    <property type="entry name" value="INCENP_ARK-bind"/>
    <property type="match status" value="1"/>
</dbReference>
<keyword evidence="7" id="KW-0539">Nucleus</keyword>
<evidence type="ECO:0000259" key="9">
    <source>
        <dbReference type="Pfam" id="PF03941"/>
    </source>
</evidence>
<dbReference type="Proteomes" id="UP000887574">
    <property type="component" value="Unplaced"/>
</dbReference>
<dbReference type="GO" id="GO:0032133">
    <property type="term" value="C:chromosome passenger complex"/>
    <property type="evidence" value="ECO:0007669"/>
    <property type="project" value="TreeGrafter"/>
</dbReference>
<protein>
    <submittedName>
        <fullName evidence="11">Inner centromere protein ARK-binding domain-containing protein</fullName>
    </submittedName>
</protein>
<evidence type="ECO:0000256" key="3">
    <source>
        <dbReference type="ARBA" id="ARBA00010042"/>
    </source>
</evidence>
<evidence type="ECO:0000313" key="10">
    <source>
        <dbReference type="Proteomes" id="UP000887574"/>
    </source>
</evidence>
<evidence type="ECO:0000256" key="6">
    <source>
        <dbReference type="ARBA" id="ARBA00023212"/>
    </source>
</evidence>
<keyword evidence="4" id="KW-0963">Cytoplasm</keyword>
<evidence type="ECO:0000256" key="1">
    <source>
        <dbReference type="ARBA" id="ARBA00004123"/>
    </source>
</evidence>
<dbReference type="GO" id="GO:0051257">
    <property type="term" value="P:meiotic spindle midzone assembly"/>
    <property type="evidence" value="ECO:0007669"/>
    <property type="project" value="TreeGrafter"/>
</dbReference>
<evidence type="ECO:0000256" key="8">
    <source>
        <dbReference type="SAM" id="MobiDB-lite"/>
    </source>
</evidence>
<dbReference type="AlphaFoldDB" id="A0A915EBP6"/>
<feature type="region of interest" description="Disordered" evidence="8">
    <location>
        <begin position="162"/>
        <end position="255"/>
    </location>
</feature>
<evidence type="ECO:0000256" key="2">
    <source>
        <dbReference type="ARBA" id="ARBA00004186"/>
    </source>
</evidence>
<dbReference type="PANTHER" id="PTHR13142">
    <property type="entry name" value="INNER CENTROMERE PROTEIN"/>
    <property type="match status" value="1"/>
</dbReference>
<feature type="compositionally biased region" description="Basic and acidic residues" evidence="8">
    <location>
        <begin position="353"/>
        <end position="370"/>
    </location>
</feature>
<evidence type="ECO:0000256" key="7">
    <source>
        <dbReference type="ARBA" id="ARBA00023242"/>
    </source>
</evidence>
<dbReference type="GO" id="GO:0000281">
    <property type="term" value="P:mitotic cytokinesis"/>
    <property type="evidence" value="ECO:0007669"/>
    <property type="project" value="TreeGrafter"/>
</dbReference>
<accession>A0A915EBP6</accession>
<feature type="region of interest" description="Disordered" evidence="8">
    <location>
        <begin position="99"/>
        <end position="130"/>
    </location>
</feature>
<feature type="domain" description="Inner centromere protein ARK-binding" evidence="9">
    <location>
        <begin position="352"/>
        <end position="383"/>
    </location>
</feature>
<dbReference type="GO" id="GO:0005634">
    <property type="term" value="C:nucleus"/>
    <property type="evidence" value="ECO:0007669"/>
    <property type="project" value="UniProtKB-SubCell"/>
</dbReference>
<evidence type="ECO:0000256" key="5">
    <source>
        <dbReference type="ARBA" id="ARBA00022829"/>
    </source>
</evidence>
<feature type="compositionally biased region" description="Basic residues" evidence="8">
    <location>
        <begin position="66"/>
        <end position="75"/>
    </location>
</feature>
<keyword evidence="5" id="KW-0159">Chromosome partition</keyword>
<organism evidence="10 11">
    <name type="scientific">Ditylenchus dipsaci</name>
    <dbReference type="NCBI Taxonomy" id="166011"/>
    <lineage>
        <taxon>Eukaryota</taxon>
        <taxon>Metazoa</taxon>
        <taxon>Ecdysozoa</taxon>
        <taxon>Nematoda</taxon>
        <taxon>Chromadorea</taxon>
        <taxon>Rhabditida</taxon>
        <taxon>Tylenchina</taxon>
        <taxon>Tylenchomorpha</taxon>
        <taxon>Sphaerularioidea</taxon>
        <taxon>Anguinidae</taxon>
        <taxon>Anguininae</taxon>
        <taxon>Ditylenchus</taxon>
    </lineage>
</organism>
<reference evidence="11" key="1">
    <citation type="submission" date="2022-11" db="UniProtKB">
        <authorList>
            <consortium name="WormBaseParasite"/>
        </authorList>
    </citation>
    <scope>IDENTIFICATION</scope>
</reference>
<feature type="region of interest" description="Disordered" evidence="8">
    <location>
        <begin position="279"/>
        <end position="325"/>
    </location>
</feature>
<feature type="region of interest" description="Disordered" evidence="8">
    <location>
        <begin position="337"/>
        <end position="370"/>
    </location>
</feature>
<comment type="subcellular location">
    <subcellularLocation>
        <location evidence="2">Cytoplasm</location>
        <location evidence="2">Cytoskeleton</location>
        <location evidence="2">Spindle</location>
    </subcellularLocation>
    <subcellularLocation>
        <location evidence="1">Nucleus</location>
    </subcellularLocation>
</comment>
<feature type="compositionally biased region" description="Basic and acidic residues" evidence="8">
    <location>
        <begin position="205"/>
        <end position="255"/>
    </location>
</feature>
<keyword evidence="10" id="KW-1185">Reference proteome</keyword>
<dbReference type="GO" id="GO:0030496">
    <property type="term" value="C:midbody"/>
    <property type="evidence" value="ECO:0007669"/>
    <property type="project" value="TreeGrafter"/>
</dbReference>
<feature type="compositionally biased region" description="Basic and acidic residues" evidence="8">
    <location>
        <begin position="279"/>
        <end position="319"/>
    </location>
</feature>
<dbReference type="InterPro" id="IPR005635">
    <property type="entry name" value="Inner_centromere_prot_ARK-bd"/>
</dbReference>
<evidence type="ECO:0000256" key="4">
    <source>
        <dbReference type="ARBA" id="ARBA00022490"/>
    </source>
</evidence>
<dbReference type="PANTHER" id="PTHR13142:SF1">
    <property type="entry name" value="INNER CENTROMERE PROTEIN"/>
    <property type="match status" value="1"/>
</dbReference>
<dbReference type="GO" id="GO:1990385">
    <property type="term" value="C:meiotic spindle midzone"/>
    <property type="evidence" value="ECO:0007669"/>
    <property type="project" value="TreeGrafter"/>
</dbReference>
<sequence>MCCAEIEKLPPVQLANPYVFNEPNDPISASTSSASGAVKMVTRSKFTTKKTAKQNTRTAKSPSSKVLRHSARQQKIKNIEEKANQALKYKEDILKEKAERAKRDREEHRQRVEQNNRLKEAEQREREQQLRAQEKRLQEFRLEQEKLERNACLSKSPFRAGLGVSALPKTTPRHLAIQPSKTTPRQLVVPLKRSKNADNNQFEDGNLRAAEEDVRVKEEDRKGDQLEKERREQERQEQERCEQEIREQELREQELREQRRLEMERREQERLEQECLEQKRLQQEKQDKERHDKERAEKERREKERRETAAEERTTREGTQRAATSAVVTHTYDMTPDKIYLPSSENNYNVDDLSSHDETDNDEKPRKEVPKWAQKNTLAKKVAALHNFSQKNDQYPLRNSSAIWTSPMGDPTPGESRFMNFQCNTYDVNLVAVDSPSDLSKRAIATLLLSVWIFYNILGNGHATIVQKRLSSNVPYIQDRRRPCNGQRHSVLSVMGCIRITAKFAMDGSTMTETALSAVASEWMQWLQWLNED</sequence>
<dbReference type="GO" id="GO:0000776">
    <property type="term" value="C:kinetochore"/>
    <property type="evidence" value="ECO:0007669"/>
    <property type="project" value="TreeGrafter"/>
</dbReference>
<keyword evidence="6" id="KW-0206">Cytoskeleton</keyword>
<name>A0A915EBP6_9BILA</name>
<evidence type="ECO:0000313" key="11">
    <source>
        <dbReference type="WBParaSite" id="jg4465"/>
    </source>
</evidence>
<feature type="compositionally biased region" description="Polar residues" evidence="8">
    <location>
        <begin position="53"/>
        <end position="64"/>
    </location>
</feature>
<feature type="region of interest" description="Disordered" evidence="8">
    <location>
        <begin position="22"/>
        <end position="77"/>
    </location>
</feature>
<comment type="similarity">
    <text evidence="3">Belongs to the INCENP family.</text>
</comment>
<dbReference type="GO" id="GO:0051310">
    <property type="term" value="P:metaphase chromosome alignment"/>
    <property type="evidence" value="ECO:0007669"/>
    <property type="project" value="TreeGrafter"/>
</dbReference>